<dbReference type="Proteomes" id="UP001431209">
    <property type="component" value="Unassembled WGS sequence"/>
</dbReference>
<dbReference type="FunFam" id="1.10.10.60:FF:000014">
    <property type="entry name" value="SWI/SNF complex subunit SMARCC2 isoform C"/>
    <property type="match status" value="1"/>
</dbReference>
<feature type="domain" description="Myb-like" evidence="6">
    <location>
        <begin position="518"/>
        <end position="561"/>
    </location>
</feature>
<keyword evidence="2" id="KW-0804">Transcription</keyword>
<evidence type="ECO:0000259" key="6">
    <source>
        <dbReference type="PROSITE" id="PS50090"/>
    </source>
</evidence>
<sequence>MSQRTINKRANASISDYESDGTIAKLAPILSTLMDGTLDLSQVTPKHLSQLLIQLIQFNEEAFGVDAPKDTRIAMMKLPFSCFNDFEPTNGTIVHILRKCYSFKAQQEWKRFDFTLLNQKRTEKNVELFRSIQSDLEQKGFIQVKSIYINVNDLAHKKQLESSVRDMSMCRQVVDEKDATHVVLDDPEHLKESEGGEDYLRTIESNQTISHIHWWYYPDSYDEWMSKANVQGEGEVEPNLQRDKWKVHARFIRDSHFFNEWMNENDYDLTLEDASEQAQQLGTLPTPADATPQPPQGRNKRRILQTNKRSASDAQLEETSNKRIKTNNETSIAQQQQTTSSAQSTIPTVIVPSHSAWFKLEEVNEVERRSLPEFFDNKSPDKNATIYKQYRNYMVNTFRRDTNRYLTATECRKVLTGDVCAIMRVHTFLEQWGLINYGVDPRNKPIGLNQTFSNQPANPMYHDYTKDPSQHTMMTNTEKMILLNTHVNASQVLSQQGGNRFAVPQPSQPNHMNAGPEWSDDETLKLLDAVDKYKEDWSAVAQMVGNNRTKEQCLMHFVQLPIEDDFLVDAQEVTSSSNEQPMPFADSTNPIMSTIAFLSSMVSPSVASAAAQAALAAFDQ</sequence>
<dbReference type="GO" id="GO:0048858">
    <property type="term" value="P:cell projection morphogenesis"/>
    <property type="evidence" value="ECO:0007669"/>
    <property type="project" value="TreeGrafter"/>
</dbReference>
<feature type="compositionally biased region" description="Low complexity" evidence="5">
    <location>
        <begin position="330"/>
        <end position="346"/>
    </location>
</feature>
<proteinExistence type="inferred from homology"/>
<feature type="compositionally biased region" description="Polar residues" evidence="5">
    <location>
        <begin position="304"/>
        <end position="313"/>
    </location>
</feature>
<evidence type="ECO:0000256" key="4">
    <source>
        <dbReference type="ARBA" id="ARBA00049655"/>
    </source>
</evidence>
<keyword evidence="1" id="KW-0805">Transcription regulation</keyword>
<dbReference type="InterPro" id="IPR036388">
    <property type="entry name" value="WH-like_DNA-bd_sf"/>
</dbReference>
<accession>A0AAW2ZNL1</accession>
<reference evidence="10 11" key="1">
    <citation type="submission" date="2024-03" db="EMBL/GenBank/DDBJ databases">
        <title>The Acrasis kona genome and developmental transcriptomes reveal deep origins of eukaryotic multicellular pathways.</title>
        <authorList>
            <person name="Sheikh S."/>
            <person name="Fu C.-J."/>
            <person name="Brown M.W."/>
            <person name="Baldauf S.L."/>
        </authorList>
    </citation>
    <scope>NUCLEOTIDE SEQUENCE [LARGE SCALE GENOMIC DNA]</scope>
    <source>
        <strain evidence="10 11">ATCC MYA-3509</strain>
    </source>
</reference>
<name>A0AAW2ZNL1_9EUKA</name>
<dbReference type="Pfam" id="PF04433">
    <property type="entry name" value="SWIRM"/>
    <property type="match status" value="1"/>
</dbReference>
<dbReference type="InterPro" id="IPR032450">
    <property type="entry name" value="SMARCC_N"/>
</dbReference>
<dbReference type="PROSITE" id="PS51293">
    <property type="entry name" value="SANT"/>
    <property type="match status" value="1"/>
</dbReference>
<protein>
    <recommendedName>
        <fullName evidence="12">SWI/SNF complex subunit SMARCC2</fullName>
    </recommendedName>
</protein>
<evidence type="ECO:0008006" key="12">
    <source>
        <dbReference type="Google" id="ProtNLM"/>
    </source>
</evidence>
<comment type="similarity">
    <text evidence="4">Belongs to the SMARCC family.</text>
</comment>
<dbReference type="GO" id="GO:0016514">
    <property type="term" value="C:SWI/SNF complex"/>
    <property type="evidence" value="ECO:0007669"/>
    <property type="project" value="UniProtKB-ARBA"/>
</dbReference>
<dbReference type="Pfam" id="PF16496">
    <property type="entry name" value="SWIRM-assoc_2"/>
    <property type="match status" value="1"/>
</dbReference>
<evidence type="ECO:0000256" key="5">
    <source>
        <dbReference type="SAM" id="MobiDB-lite"/>
    </source>
</evidence>
<evidence type="ECO:0000259" key="9">
    <source>
        <dbReference type="PROSITE" id="PS52032"/>
    </source>
</evidence>
<dbReference type="PANTHER" id="PTHR15381">
    <property type="entry name" value="CHONDROITIN SULFATE PROTEOGLYCAN 5 -RELATED"/>
    <property type="match status" value="1"/>
</dbReference>
<dbReference type="PROSITE" id="PS52032">
    <property type="entry name" value="MARR_BRCT_CHROMO"/>
    <property type="match status" value="1"/>
</dbReference>
<dbReference type="Pfam" id="PF00249">
    <property type="entry name" value="Myb_DNA-binding"/>
    <property type="match status" value="1"/>
</dbReference>
<feature type="domain" description="SANT" evidence="8">
    <location>
        <begin position="513"/>
        <end position="565"/>
    </location>
</feature>
<evidence type="ECO:0000256" key="1">
    <source>
        <dbReference type="ARBA" id="ARBA00023015"/>
    </source>
</evidence>
<keyword evidence="3" id="KW-0539">Nucleus</keyword>
<feature type="region of interest" description="Disordered" evidence="5">
    <location>
        <begin position="283"/>
        <end position="346"/>
    </location>
</feature>
<dbReference type="SMART" id="SM00717">
    <property type="entry name" value="SANT"/>
    <property type="match status" value="1"/>
</dbReference>
<feature type="domain" description="Chromo" evidence="9">
    <location>
        <begin position="2"/>
        <end position="284"/>
    </location>
</feature>
<feature type="domain" description="SWIRM" evidence="7">
    <location>
        <begin position="349"/>
        <end position="446"/>
    </location>
</feature>
<dbReference type="SUPFAM" id="SSF46689">
    <property type="entry name" value="Homeodomain-like"/>
    <property type="match status" value="2"/>
</dbReference>
<dbReference type="CDD" id="cd00167">
    <property type="entry name" value="SANT"/>
    <property type="match status" value="1"/>
</dbReference>
<dbReference type="Gene3D" id="1.10.10.60">
    <property type="entry name" value="Homeodomain-like"/>
    <property type="match status" value="1"/>
</dbReference>
<feature type="non-terminal residue" evidence="10">
    <location>
        <position position="620"/>
    </location>
</feature>
<dbReference type="InterPro" id="IPR049898">
    <property type="entry name" value="MARR_BRCT_CHROMO"/>
</dbReference>
<evidence type="ECO:0000259" key="7">
    <source>
        <dbReference type="PROSITE" id="PS50934"/>
    </source>
</evidence>
<dbReference type="AlphaFoldDB" id="A0AAW2ZNL1"/>
<dbReference type="InterPro" id="IPR009057">
    <property type="entry name" value="Homeodomain-like_sf"/>
</dbReference>
<evidence type="ECO:0000313" key="11">
    <source>
        <dbReference type="Proteomes" id="UP001431209"/>
    </source>
</evidence>
<dbReference type="Gene3D" id="1.10.10.10">
    <property type="entry name" value="Winged helix-like DNA-binding domain superfamily/Winged helix DNA-binding domain"/>
    <property type="match status" value="1"/>
</dbReference>
<evidence type="ECO:0000256" key="2">
    <source>
        <dbReference type="ARBA" id="ARBA00023163"/>
    </source>
</evidence>
<dbReference type="InterPro" id="IPR017884">
    <property type="entry name" value="SANT_dom"/>
</dbReference>
<evidence type="ECO:0000259" key="8">
    <source>
        <dbReference type="PROSITE" id="PS51293"/>
    </source>
</evidence>
<dbReference type="InterPro" id="IPR001005">
    <property type="entry name" value="SANT/Myb"/>
</dbReference>
<comment type="caution">
    <text evidence="10">The sequence shown here is derived from an EMBL/GenBank/DDBJ whole genome shotgun (WGS) entry which is preliminary data.</text>
</comment>
<gene>
    <name evidence="10" type="ORF">AKO1_000874</name>
</gene>
<dbReference type="PANTHER" id="PTHR15381:SF1">
    <property type="entry name" value="CHONDROITIN SULFATE PROTEOGLYCAN 5"/>
    <property type="match status" value="1"/>
</dbReference>
<dbReference type="PROSITE" id="PS50934">
    <property type="entry name" value="SWIRM"/>
    <property type="match status" value="1"/>
</dbReference>
<dbReference type="FunFam" id="1.10.10.10:FF:000020">
    <property type="entry name" value="SWI/SNF complex subunit SMARCC2 isoform c"/>
    <property type="match status" value="1"/>
</dbReference>
<evidence type="ECO:0000313" key="10">
    <source>
        <dbReference type="EMBL" id="KAL0491447.1"/>
    </source>
</evidence>
<keyword evidence="11" id="KW-1185">Reference proteome</keyword>
<evidence type="ECO:0000256" key="3">
    <source>
        <dbReference type="ARBA" id="ARBA00023242"/>
    </source>
</evidence>
<dbReference type="InterPro" id="IPR007526">
    <property type="entry name" value="SWIRM"/>
</dbReference>
<organism evidence="10 11">
    <name type="scientific">Acrasis kona</name>
    <dbReference type="NCBI Taxonomy" id="1008807"/>
    <lineage>
        <taxon>Eukaryota</taxon>
        <taxon>Discoba</taxon>
        <taxon>Heterolobosea</taxon>
        <taxon>Tetramitia</taxon>
        <taxon>Eutetramitia</taxon>
        <taxon>Acrasidae</taxon>
        <taxon>Acrasis</taxon>
    </lineage>
</organism>
<dbReference type="PROSITE" id="PS50090">
    <property type="entry name" value="MYB_LIKE"/>
    <property type="match status" value="1"/>
</dbReference>
<dbReference type="EMBL" id="JAOPGA020001803">
    <property type="protein sequence ID" value="KAL0491447.1"/>
    <property type="molecule type" value="Genomic_DNA"/>
</dbReference>